<accession>A0A9D1MX38</accession>
<dbReference type="Pfam" id="PF02768">
    <property type="entry name" value="DNA_pol3_beta_3"/>
    <property type="match status" value="1"/>
</dbReference>
<name>A0A9D1MX38_9BACT</name>
<evidence type="ECO:0000313" key="15">
    <source>
        <dbReference type="Proteomes" id="UP000886852"/>
    </source>
</evidence>
<reference evidence="14" key="2">
    <citation type="journal article" date="2021" name="PeerJ">
        <title>Extensive microbial diversity within the chicken gut microbiome revealed by metagenomics and culture.</title>
        <authorList>
            <person name="Gilroy R."/>
            <person name="Ravi A."/>
            <person name="Getino M."/>
            <person name="Pursley I."/>
            <person name="Horton D.L."/>
            <person name="Alikhan N.F."/>
            <person name="Baker D."/>
            <person name="Gharbi K."/>
            <person name="Hall N."/>
            <person name="Watson M."/>
            <person name="Adriaenssens E.M."/>
            <person name="Foster-Nyarko E."/>
            <person name="Jarju S."/>
            <person name="Secka A."/>
            <person name="Antonio M."/>
            <person name="Oren A."/>
            <person name="Chaudhuri R.R."/>
            <person name="La Ragione R."/>
            <person name="Hildebrand F."/>
            <person name="Pallen M.J."/>
        </authorList>
    </citation>
    <scope>NUCLEOTIDE SEQUENCE</scope>
    <source>
        <strain evidence="14">ChiHjej12B11-7776</strain>
    </source>
</reference>
<keyword evidence="6 10" id="KW-0548">Nucleotidyltransferase</keyword>
<keyword evidence="4 10" id="KW-0963">Cytoplasm</keyword>
<dbReference type="CDD" id="cd00140">
    <property type="entry name" value="beta_clamp"/>
    <property type="match status" value="1"/>
</dbReference>
<comment type="similarity">
    <text evidence="2 10">Belongs to the beta sliding clamp family.</text>
</comment>
<comment type="subcellular location">
    <subcellularLocation>
        <location evidence="1 10">Cytoplasm</location>
    </subcellularLocation>
</comment>
<dbReference type="EMBL" id="DVOC01000063">
    <property type="protein sequence ID" value="HIU91078.1"/>
    <property type="molecule type" value="Genomic_DNA"/>
</dbReference>
<dbReference type="Pfam" id="PF00712">
    <property type="entry name" value="DNA_pol3_beta"/>
    <property type="match status" value="1"/>
</dbReference>
<dbReference type="Gene3D" id="3.70.10.10">
    <property type="match status" value="1"/>
</dbReference>
<evidence type="ECO:0000259" key="12">
    <source>
        <dbReference type="Pfam" id="PF02767"/>
    </source>
</evidence>
<protein>
    <recommendedName>
        <fullName evidence="3 10">Beta sliding clamp</fullName>
    </recommendedName>
</protein>
<feature type="domain" description="DNA polymerase III beta sliding clamp central" evidence="12">
    <location>
        <begin position="131"/>
        <end position="238"/>
    </location>
</feature>
<dbReference type="GO" id="GO:0008408">
    <property type="term" value="F:3'-5' exonuclease activity"/>
    <property type="evidence" value="ECO:0007669"/>
    <property type="project" value="InterPro"/>
</dbReference>
<evidence type="ECO:0000256" key="4">
    <source>
        <dbReference type="ARBA" id="ARBA00022490"/>
    </source>
</evidence>
<dbReference type="GO" id="GO:0006271">
    <property type="term" value="P:DNA strand elongation involved in DNA replication"/>
    <property type="evidence" value="ECO:0007669"/>
    <property type="project" value="TreeGrafter"/>
</dbReference>
<evidence type="ECO:0000256" key="8">
    <source>
        <dbReference type="ARBA" id="ARBA00022932"/>
    </source>
</evidence>
<dbReference type="Gene3D" id="3.10.150.10">
    <property type="entry name" value="DNA Polymerase III, subunit A, domain 2"/>
    <property type="match status" value="1"/>
</dbReference>
<sequence>MKIIVNSLDLNDAVAKVSRALPVRGVVPVLECIRVIAENDKMTLYATDKDLAIEKTIDANVVVGGAMLVPGRVFGDYIRSIAGEDTEVSLETDDSDRLTISTSGSECNITTLDVEDYPESEEVSNESYFTIQEASLKEIINNVIFSVATDDSRPMLKGVYLEAKDFVLTAVATDGYRFAMSKKALEEKSAAISATVPSRSLAELSRLLGDSDNLLRVYVEKNYLLVALENTKLLTRLLVSGQYIRYDNIIPRDFVTTLLVNKNNFERSLATASIMSRGDKNNLVVLDIEEYNMNISSTSQYGTAKENVAVSLTGKDVRCAYNSKYLDDCLKVINAETIKMQFAQHSSCVITINNSDEVLYFILPVKQIV</sequence>
<dbReference type="InterPro" id="IPR022634">
    <property type="entry name" value="DNA_polIII_beta_N"/>
</dbReference>
<dbReference type="InterPro" id="IPR046938">
    <property type="entry name" value="DNA_clamp_sf"/>
</dbReference>
<feature type="domain" description="DNA polymerase III beta sliding clamp N-terminal" evidence="11">
    <location>
        <begin position="1"/>
        <end position="119"/>
    </location>
</feature>
<reference evidence="14" key="1">
    <citation type="submission" date="2020-10" db="EMBL/GenBank/DDBJ databases">
        <authorList>
            <person name="Gilroy R."/>
        </authorList>
    </citation>
    <scope>NUCLEOTIDE SEQUENCE</scope>
    <source>
        <strain evidence="14">ChiHjej12B11-7776</strain>
    </source>
</reference>
<dbReference type="InterPro" id="IPR001001">
    <property type="entry name" value="DNA_polIII_beta"/>
</dbReference>
<dbReference type="GO" id="GO:0005737">
    <property type="term" value="C:cytoplasm"/>
    <property type="evidence" value="ECO:0007669"/>
    <property type="project" value="UniProtKB-SubCell"/>
</dbReference>
<gene>
    <name evidence="14" type="primary">dnaN</name>
    <name evidence="14" type="ORF">IAC72_03620</name>
</gene>
<comment type="subunit">
    <text evidence="10">Forms a ring-shaped head-to-tail homodimer around DNA.</text>
</comment>
<dbReference type="InterPro" id="IPR022637">
    <property type="entry name" value="DNA_polIII_beta_cen"/>
</dbReference>
<dbReference type="GO" id="GO:0003887">
    <property type="term" value="F:DNA-directed DNA polymerase activity"/>
    <property type="evidence" value="ECO:0007669"/>
    <property type="project" value="UniProtKB-UniRule"/>
</dbReference>
<organism evidence="14 15">
    <name type="scientific">Candidatus Fimimonas merdipullorum</name>
    <dbReference type="NCBI Taxonomy" id="2840822"/>
    <lineage>
        <taxon>Bacteria</taxon>
        <taxon>Pseudomonadati</taxon>
        <taxon>Myxococcota</taxon>
        <taxon>Myxococcia</taxon>
        <taxon>Myxococcales</taxon>
        <taxon>Cystobacterineae</taxon>
        <taxon>Myxococcaceae</taxon>
        <taxon>Myxococcaceae incertae sedis</taxon>
        <taxon>Candidatus Fimimonas</taxon>
    </lineage>
</organism>
<evidence type="ECO:0000259" key="11">
    <source>
        <dbReference type="Pfam" id="PF00712"/>
    </source>
</evidence>
<keyword evidence="8 10" id="KW-0239">DNA-directed DNA polymerase</keyword>
<evidence type="ECO:0000256" key="7">
    <source>
        <dbReference type="ARBA" id="ARBA00022705"/>
    </source>
</evidence>
<proteinExistence type="inferred from homology"/>
<dbReference type="Pfam" id="PF02767">
    <property type="entry name" value="DNA_pol3_beta_2"/>
    <property type="match status" value="1"/>
</dbReference>
<dbReference type="PANTHER" id="PTHR30478:SF0">
    <property type="entry name" value="BETA SLIDING CLAMP"/>
    <property type="match status" value="1"/>
</dbReference>
<evidence type="ECO:0000256" key="9">
    <source>
        <dbReference type="ARBA" id="ARBA00023125"/>
    </source>
</evidence>
<evidence type="ECO:0000256" key="1">
    <source>
        <dbReference type="ARBA" id="ARBA00004496"/>
    </source>
</evidence>
<evidence type="ECO:0000256" key="10">
    <source>
        <dbReference type="PIRNR" id="PIRNR000804"/>
    </source>
</evidence>
<evidence type="ECO:0000256" key="6">
    <source>
        <dbReference type="ARBA" id="ARBA00022695"/>
    </source>
</evidence>
<dbReference type="PANTHER" id="PTHR30478">
    <property type="entry name" value="DNA POLYMERASE III SUBUNIT BETA"/>
    <property type="match status" value="1"/>
</dbReference>
<comment type="function">
    <text evidence="10">Confers DNA tethering and processivity to DNA polymerases and other proteins. Acts as a clamp, forming a ring around DNA (a reaction catalyzed by the clamp-loading complex) which diffuses in an ATP-independent manner freely and bidirectionally along dsDNA. Initially characterized for its ability to contact the catalytic subunit of DNA polymerase III (Pol III), a complex, multichain enzyme responsible for most of the replicative synthesis in bacteria; Pol III exhibits 3'-5' exonuclease proofreading activity. The beta chain is required for initiation of replication as well as for processivity of DNA replication.</text>
</comment>
<dbReference type="SUPFAM" id="SSF55979">
    <property type="entry name" value="DNA clamp"/>
    <property type="match status" value="3"/>
</dbReference>
<keyword evidence="9" id="KW-0238">DNA-binding</keyword>
<dbReference type="GO" id="GO:0003677">
    <property type="term" value="F:DNA binding"/>
    <property type="evidence" value="ECO:0007669"/>
    <property type="project" value="UniProtKB-UniRule"/>
</dbReference>
<evidence type="ECO:0000256" key="5">
    <source>
        <dbReference type="ARBA" id="ARBA00022679"/>
    </source>
</evidence>
<evidence type="ECO:0000313" key="14">
    <source>
        <dbReference type="EMBL" id="HIU91078.1"/>
    </source>
</evidence>
<dbReference type="NCBIfam" id="TIGR00663">
    <property type="entry name" value="dnan"/>
    <property type="match status" value="1"/>
</dbReference>
<evidence type="ECO:0000259" key="13">
    <source>
        <dbReference type="Pfam" id="PF02768"/>
    </source>
</evidence>
<keyword evidence="7 10" id="KW-0235">DNA replication</keyword>
<dbReference type="SMART" id="SM00480">
    <property type="entry name" value="POL3Bc"/>
    <property type="match status" value="1"/>
</dbReference>
<dbReference type="AlphaFoldDB" id="A0A9D1MX38"/>
<comment type="caution">
    <text evidence="14">The sequence shown here is derived from an EMBL/GenBank/DDBJ whole genome shotgun (WGS) entry which is preliminary data.</text>
</comment>
<dbReference type="GO" id="GO:0009360">
    <property type="term" value="C:DNA polymerase III complex"/>
    <property type="evidence" value="ECO:0007669"/>
    <property type="project" value="InterPro"/>
</dbReference>
<dbReference type="PIRSF" id="PIRSF000804">
    <property type="entry name" value="DNA_pol_III_b"/>
    <property type="match status" value="1"/>
</dbReference>
<evidence type="ECO:0000256" key="2">
    <source>
        <dbReference type="ARBA" id="ARBA00010752"/>
    </source>
</evidence>
<dbReference type="Proteomes" id="UP000886852">
    <property type="component" value="Unassembled WGS sequence"/>
</dbReference>
<evidence type="ECO:0000256" key="3">
    <source>
        <dbReference type="ARBA" id="ARBA00021035"/>
    </source>
</evidence>
<keyword evidence="5 10" id="KW-0808">Transferase</keyword>
<dbReference type="InterPro" id="IPR022635">
    <property type="entry name" value="DNA_polIII_beta_C"/>
</dbReference>
<feature type="domain" description="DNA polymerase III beta sliding clamp C-terminal" evidence="13">
    <location>
        <begin position="248"/>
        <end position="365"/>
    </location>
</feature>